<dbReference type="Proteomes" id="UP000294847">
    <property type="component" value="Chromosome 4"/>
</dbReference>
<dbReference type="VEuPathDB" id="FungiDB:M_BR32_EuGene_00140491"/>
<dbReference type="PANTHER" id="PTHR28047:SF5">
    <property type="entry name" value="PROTEIN DCG1"/>
    <property type="match status" value="1"/>
</dbReference>
<gene>
    <name evidence="2" type="ORF">PoMZ_07034</name>
</gene>
<dbReference type="EMBL" id="CP034207">
    <property type="protein sequence ID" value="QBZ60096.1"/>
    <property type="molecule type" value="Genomic_DNA"/>
</dbReference>
<dbReference type="InterPro" id="IPR015942">
    <property type="entry name" value="Asp/Glu/hydantoin_racemase"/>
</dbReference>
<organism evidence="2 3">
    <name type="scientific">Pyricularia oryzae</name>
    <name type="common">Rice blast fungus</name>
    <name type="synonym">Magnaporthe oryzae</name>
    <dbReference type="NCBI Taxonomy" id="318829"/>
    <lineage>
        <taxon>Eukaryota</taxon>
        <taxon>Fungi</taxon>
        <taxon>Dikarya</taxon>
        <taxon>Ascomycota</taxon>
        <taxon>Pezizomycotina</taxon>
        <taxon>Sordariomycetes</taxon>
        <taxon>Sordariomycetidae</taxon>
        <taxon>Magnaporthales</taxon>
        <taxon>Pyriculariaceae</taxon>
        <taxon>Pyricularia</taxon>
    </lineage>
</organism>
<dbReference type="Pfam" id="PF01177">
    <property type="entry name" value="Asp_Glu_race"/>
    <property type="match status" value="1"/>
</dbReference>
<protein>
    <submittedName>
        <fullName evidence="2">Uncharacterized protein</fullName>
    </submittedName>
</protein>
<name>A0A4P7NDL0_PYROR</name>
<sequence length="254" mass="26941">MSTTKINILILNPNSSRDMTEGVRKAVDSVAQSQGFTNCAFHYQTGPATSPASINDADDLASSTDAVLPALGDISSLDYDGVLVACYSVHPLVVRLQGQHDKAVLGIFEASVLSALSLLEPYAETTFGIVTTGTFWEQHLTNGVRDFLGLGGEQQQTNRFAGVYTTGLNAGDFHGGVPQEVVDAKLKDATRKLLKSSKVRVVVMGCAGMAGLEAIIRSVVTEEYGDKEKVFVIDGVKAGAGLLLETVRSARLFA</sequence>
<evidence type="ECO:0000256" key="1">
    <source>
        <dbReference type="ARBA" id="ARBA00038414"/>
    </source>
</evidence>
<dbReference type="PANTHER" id="PTHR28047">
    <property type="entry name" value="PROTEIN DCG1"/>
    <property type="match status" value="1"/>
</dbReference>
<proteinExistence type="inferred from homology"/>
<comment type="similarity">
    <text evidence="1">Belongs to the HyuE racemase family.</text>
</comment>
<dbReference type="AlphaFoldDB" id="A0A4P7NDL0"/>
<dbReference type="GO" id="GO:0047661">
    <property type="term" value="F:amino-acid racemase activity"/>
    <property type="evidence" value="ECO:0007669"/>
    <property type="project" value="InterPro"/>
</dbReference>
<dbReference type="InterPro" id="IPR053714">
    <property type="entry name" value="Iso_Racemase_Enz_sf"/>
</dbReference>
<evidence type="ECO:0000313" key="3">
    <source>
        <dbReference type="Proteomes" id="UP000294847"/>
    </source>
</evidence>
<dbReference type="Gene3D" id="3.40.50.12500">
    <property type="match status" value="1"/>
</dbReference>
<reference evidence="2 3" key="1">
    <citation type="journal article" date="2019" name="Mol. Biol. Evol.">
        <title>Blast fungal genomes show frequent chromosomal changes, gene gains and losses, and effector gene turnover.</title>
        <authorList>
            <person name="Gomez Luciano L.B."/>
            <person name="Jason Tsai I."/>
            <person name="Chuma I."/>
            <person name="Tosa Y."/>
            <person name="Chen Y.H."/>
            <person name="Li J.Y."/>
            <person name="Li M.Y."/>
            <person name="Jade Lu M.Y."/>
            <person name="Nakayashiki H."/>
            <person name="Li W.H."/>
        </authorList>
    </citation>
    <scope>NUCLEOTIDE SEQUENCE [LARGE SCALE GENOMIC DNA]</scope>
    <source>
        <strain evidence="2">MZ5-1-6</strain>
    </source>
</reference>
<accession>A0A4P7NDL0</accession>
<evidence type="ECO:0000313" key="2">
    <source>
        <dbReference type="EMBL" id="QBZ60096.1"/>
    </source>
</evidence>
<dbReference type="InterPro" id="IPR052186">
    <property type="entry name" value="Hydantoin_racemase-like"/>
</dbReference>